<dbReference type="InterPro" id="IPR001750">
    <property type="entry name" value="ND/Mrp_TM"/>
</dbReference>
<accession>A0A935W8G0</accession>
<feature type="transmembrane region" description="Helical" evidence="8">
    <location>
        <begin position="269"/>
        <end position="291"/>
    </location>
</feature>
<feature type="transmembrane region" description="Helical" evidence="8">
    <location>
        <begin position="6"/>
        <end position="24"/>
    </location>
</feature>
<keyword evidence="6 8" id="KW-0472">Membrane</keyword>
<evidence type="ECO:0000259" key="9">
    <source>
        <dbReference type="Pfam" id="PF00361"/>
    </source>
</evidence>
<dbReference type="EMBL" id="JADJOT010000012">
    <property type="protein sequence ID" value="MBK7956380.1"/>
    <property type="molecule type" value="Genomic_DNA"/>
</dbReference>
<keyword evidence="3" id="KW-1003">Cell membrane</keyword>
<gene>
    <name evidence="10" type="ORF">IPK02_21905</name>
</gene>
<feature type="domain" description="NADH:quinone oxidoreductase/Mrp antiporter transmembrane" evidence="9">
    <location>
        <begin position="125"/>
        <end position="409"/>
    </location>
</feature>
<organism evidence="10 11">
    <name type="scientific">Candidatus Accumulibacter affinis</name>
    <dbReference type="NCBI Taxonomy" id="2954384"/>
    <lineage>
        <taxon>Bacteria</taxon>
        <taxon>Pseudomonadati</taxon>
        <taxon>Pseudomonadota</taxon>
        <taxon>Betaproteobacteria</taxon>
        <taxon>Candidatus Accumulibacter</taxon>
    </lineage>
</organism>
<dbReference type="NCBIfam" id="NF009309">
    <property type="entry name" value="PRK12666.1"/>
    <property type="match status" value="1"/>
</dbReference>
<dbReference type="GO" id="GO:0008137">
    <property type="term" value="F:NADH dehydrogenase (ubiquinone) activity"/>
    <property type="evidence" value="ECO:0007669"/>
    <property type="project" value="InterPro"/>
</dbReference>
<feature type="transmembrane region" description="Helical" evidence="8">
    <location>
        <begin position="443"/>
        <end position="465"/>
    </location>
</feature>
<comment type="similarity">
    <text evidence="2">Belongs to the CPA3 antiporters (TC 2.A.63) subunit D family.</text>
</comment>
<reference evidence="10 11" key="1">
    <citation type="submission" date="2020-10" db="EMBL/GenBank/DDBJ databases">
        <title>Connecting structure to function with the recovery of over 1000 high-quality activated sludge metagenome-assembled genomes encoding full-length rRNA genes using long-read sequencing.</title>
        <authorList>
            <person name="Singleton C.M."/>
            <person name="Petriglieri F."/>
            <person name="Kristensen J.M."/>
            <person name="Kirkegaard R.H."/>
            <person name="Michaelsen T.Y."/>
            <person name="Andersen M.H."/>
            <person name="Karst S.M."/>
            <person name="Dueholm M.S."/>
            <person name="Nielsen P.H."/>
            <person name="Albertsen M."/>
        </authorList>
    </citation>
    <scope>NUCLEOTIDE SEQUENCE [LARGE SCALE GENOMIC DNA]</scope>
    <source>
        <strain evidence="10">Fred_18-Q3-R57-64_BAT3C.720</strain>
    </source>
</reference>
<feature type="transmembrane region" description="Helical" evidence="8">
    <location>
        <begin position="401"/>
        <end position="423"/>
    </location>
</feature>
<feature type="transmembrane region" description="Helical" evidence="8">
    <location>
        <begin position="234"/>
        <end position="257"/>
    </location>
</feature>
<evidence type="ECO:0000256" key="4">
    <source>
        <dbReference type="ARBA" id="ARBA00022692"/>
    </source>
</evidence>
<evidence type="ECO:0000313" key="10">
    <source>
        <dbReference type="EMBL" id="MBK7956380.1"/>
    </source>
</evidence>
<name>A0A935W8G0_9PROT</name>
<evidence type="ECO:0000256" key="7">
    <source>
        <dbReference type="RuleBase" id="RU000320"/>
    </source>
</evidence>
<dbReference type="Proteomes" id="UP000706151">
    <property type="component" value="Unassembled WGS sequence"/>
</dbReference>
<feature type="transmembrane region" description="Helical" evidence="8">
    <location>
        <begin position="31"/>
        <end position="48"/>
    </location>
</feature>
<evidence type="ECO:0000313" key="11">
    <source>
        <dbReference type="Proteomes" id="UP000706151"/>
    </source>
</evidence>
<dbReference type="GO" id="GO:0005886">
    <property type="term" value="C:plasma membrane"/>
    <property type="evidence" value="ECO:0007669"/>
    <property type="project" value="UniProtKB-SubCell"/>
</dbReference>
<dbReference type="PANTHER" id="PTHR42703:SF1">
    <property type="entry name" value="NA(+)_H(+) ANTIPORTER SUBUNIT D1"/>
    <property type="match status" value="1"/>
</dbReference>
<evidence type="ECO:0000256" key="5">
    <source>
        <dbReference type="ARBA" id="ARBA00022989"/>
    </source>
</evidence>
<feature type="transmembrane region" description="Helical" evidence="8">
    <location>
        <begin position="160"/>
        <end position="182"/>
    </location>
</feature>
<dbReference type="AlphaFoldDB" id="A0A935W8G0"/>
<evidence type="ECO:0000256" key="2">
    <source>
        <dbReference type="ARBA" id="ARBA00005346"/>
    </source>
</evidence>
<feature type="transmembrane region" description="Helical" evidence="8">
    <location>
        <begin position="325"/>
        <end position="347"/>
    </location>
</feature>
<comment type="subcellular location">
    <subcellularLocation>
        <location evidence="1">Cell membrane</location>
        <topology evidence="1">Multi-pass membrane protein</topology>
    </subcellularLocation>
    <subcellularLocation>
        <location evidence="7">Membrane</location>
        <topology evidence="7">Multi-pass membrane protein</topology>
    </subcellularLocation>
</comment>
<keyword evidence="4 7" id="KW-0812">Transmembrane</keyword>
<proteinExistence type="inferred from homology"/>
<evidence type="ECO:0000256" key="1">
    <source>
        <dbReference type="ARBA" id="ARBA00004651"/>
    </source>
</evidence>
<feature type="transmembrane region" description="Helical" evidence="8">
    <location>
        <begin position="203"/>
        <end position="228"/>
    </location>
</feature>
<evidence type="ECO:0000256" key="3">
    <source>
        <dbReference type="ARBA" id="ARBA00022475"/>
    </source>
</evidence>
<protein>
    <submittedName>
        <fullName evidence="10">Monovalent cation/H+ antiporter subunit D</fullName>
    </submittedName>
</protein>
<feature type="transmembrane region" description="Helical" evidence="8">
    <location>
        <begin position="68"/>
        <end position="94"/>
    </location>
</feature>
<dbReference type="GO" id="GO:0042773">
    <property type="term" value="P:ATP synthesis coupled electron transport"/>
    <property type="evidence" value="ECO:0007669"/>
    <property type="project" value="InterPro"/>
</dbReference>
<sequence>MNAHAPILPILIPFAAALLQMAFARRRCQRSVGLLATALLIVATTWLTRLADDGQLRVYALGDWPAPFGIVLVVDRLAAAMTLLTAVLGFLTLLYASAGFDERGKHFHPLFQFQLVGLLGAFLTGDLFNLFVFFEVMLLASYTLLAHGGGLARTRAGITYVVLNLIGSAIFLIALGLLYGTLGTLNLADLANRLTLPGHDQALARLAFALLIAVFALKAGLLPLSFWLPHTYSAAGAPVAALFVIMTKVGIVAILRVQAIALAPAMPDLLDNWLTTLALATVVLAALGTLAAGRLRALAAWLVLLSAGTLLLAPAQASAQVSAAAIYYLVQSTLAGAAFFLLAGIITAQRGSTADHFTVGPPATAPWLQVAFLTAAITAAGLPPFSGFIGKLMLLMTLREVAAGPVIWAVLLSCGFLVMIALARNGCYLLWKNQTSSRPAPAAVAWQKVTATLLLVAAGPLLAVLAGPLSDYAKRAATQLHAPGAYVAGVLGTAAAKSHAEAPR</sequence>
<dbReference type="Pfam" id="PF00361">
    <property type="entry name" value="Proton_antipo_M"/>
    <property type="match status" value="1"/>
</dbReference>
<dbReference type="InterPro" id="IPR003918">
    <property type="entry name" value="NADH_UbQ_OxRdtase"/>
</dbReference>
<evidence type="ECO:0000256" key="8">
    <source>
        <dbReference type="SAM" id="Phobius"/>
    </source>
</evidence>
<comment type="caution">
    <text evidence="10">The sequence shown here is derived from an EMBL/GenBank/DDBJ whole genome shotgun (WGS) entry which is preliminary data.</text>
</comment>
<dbReference type="PRINTS" id="PR01437">
    <property type="entry name" value="NUOXDRDTASE4"/>
</dbReference>
<feature type="transmembrane region" description="Helical" evidence="8">
    <location>
        <begin position="367"/>
        <end position="389"/>
    </location>
</feature>
<dbReference type="PANTHER" id="PTHR42703">
    <property type="entry name" value="NADH DEHYDROGENASE"/>
    <property type="match status" value="1"/>
</dbReference>
<dbReference type="InterPro" id="IPR050586">
    <property type="entry name" value="CPA3_Na-H_Antiporter_D"/>
</dbReference>
<keyword evidence="5 8" id="KW-1133">Transmembrane helix</keyword>
<evidence type="ECO:0000256" key="6">
    <source>
        <dbReference type="ARBA" id="ARBA00023136"/>
    </source>
</evidence>